<dbReference type="InterPro" id="IPR016169">
    <property type="entry name" value="FAD-bd_PCMH_sub2"/>
</dbReference>
<dbReference type="FunCoup" id="A0A1X2H0U3">
    <property type="interactions" value="471"/>
</dbReference>
<dbReference type="Gene3D" id="3.30.70.2520">
    <property type="match status" value="1"/>
</dbReference>
<dbReference type="InterPro" id="IPR007173">
    <property type="entry name" value="ALO_C"/>
</dbReference>
<dbReference type="InterPro" id="IPR036318">
    <property type="entry name" value="FAD-bd_PCMH-like_sf"/>
</dbReference>
<evidence type="ECO:0000256" key="2">
    <source>
        <dbReference type="ARBA" id="ARBA00005083"/>
    </source>
</evidence>
<dbReference type="GO" id="GO:0003885">
    <property type="term" value="F:D-arabinono-1,4-lactone oxidase activity"/>
    <property type="evidence" value="ECO:0007669"/>
    <property type="project" value="UniProtKB-UniRule"/>
</dbReference>
<dbReference type="PANTHER" id="PTHR43762:SF1">
    <property type="entry name" value="D-ARABINONO-1,4-LACTONE OXIDASE"/>
    <property type="match status" value="1"/>
</dbReference>
<dbReference type="OMA" id="YPRFGEF"/>
<dbReference type="InterPro" id="IPR006094">
    <property type="entry name" value="Oxid_FAD_bind_N"/>
</dbReference>
<dbReference type="PANTHER" id="PTHR43762">
    <property type="entry name" value="L-GULONOLACTONE OXIDASE"/>
    <property type="match status" value="1"/>
</dbReference>
<comment type="subcellular location">
    <subcellularLocation>
        <location evidence="9">Mitochondrion membrane</location>
    </subcellularLocation>
</comment>
<dbReference type="Proteomes" id="UP000242180">
    <property type="component" value="Unassembled WGS sequence"/>
</dbReference>
<evidence type="ECO:0000256" key="4">
    <source>
        <dbReference type="ARBA" id="ARBA00013136"/>
    </source>
</evidence>
<dbReference type="Gene3D" id="3.30.465.10">
    <property type="match status" value="1"/>
</dbReference>
<dbReference type="Pfam" id="PF01565">
    <property type="entry name" value="FAD_binding_4"/>
    <property type="match status" value="1"/>
</dbReference>
<comment type="catalytic activity">
    <reaction evidence="9">
        <text>D-arabinono-1,4-lactone + O2 = dehydro-D-arabinono-1,4-lactone + H2O2 + H(+)</text>
        <dbReference type="Rhea" id="RHEA:23756"/>
        <dbReference type="ChEBI" id="CHEBI:15378"/>
        <dbReference type="ChEBI" id="CHEBI:15379"/>
        <dbReference type="ChEBI" id="CHEBI:16240"/>
        <dbReference type="ChEBI" id="CHEBI:16292"/>
        <dbReference type="ChEBI" id="CHEBI:58277"/>
        <dbReference type="EC" id="1.1.3.37"/>
    </reaction>
</comment>
<accession>A0A1X2H0U3</accession>
<dbReference type="InterPro" id="IPR030654">
    <property type="entry name" value="Sugar_lactone_oxidase"/>
</dbReference>
<evidence type="ECO:0000259" key="10">
    <source>
        <dbReference type="PROSITE" id="PS51387"/>
    </source>
</evidence>
<dbReference type="EC" id="1.1.3.37" evidence="4 9"/>
<dbReference type="SUPFAM" id="SSF56176">
    <property type="entry name" value="FAD-binding/transporter-associated domain-like"/>
    <property type="match status" value="1"/>
</dbReference>
<protein>
    <recommendedName>
        <fullName evidence="4 9">D-arabinono-1,4-lactone oxidase</fullName>
        <shortName evidence="9">ALO</shortName>
        <ecNumber evidence="4 9">1.1.3.37</ecNumber>
    </recommendedName>
    <alternativeName>
        <fullName evidence="8 9">L-galactono-gamma-lactone oxidase</fullName>
    </alternativeName>
</protein>
<dbReference type="InParanoid" id="A0A1X2H0U3"/>
<evidence type="ECO:0000256" key="5">
    <source>
        <dbReference type="ARBA" id="ARBA00022630"/>
    </source>
</evidence>
<name>A0A1X2H0U3_SYNRA</name>
<dbReference type="Gene3D" id="3.30.43.10">
    <property type="entry name" value="Uridine Diphospho-n-acetylenolpyruvylglucosamine Reductase, domain 2"/>
    <property type="match status" value="1"/>
</dbReference>
<evidence type="ECO:0000256" key="6">
    <source>
        <dbReference type="ARBA" id="ARBA00022827"/>
    </source>
</evidence>
<dbReference type="InterPro" id="IPR016166">
    <property type="entry name" value="FAD-bd_PCMH"/>
</dbReference>
<dbReference type="GO" id="GO:0031966">
    <property type="term" value="C:mitochondrial membrane"/>
    <property type="evidence" value="ECO:0007669"/>
    <property type="project" value="UniProtKB-SubCell"/>
</dbReference>
<dbReference type="InterPro" id="IPR016167">
    <property type="entry name" value="FAD-bd_PCMH_sub1"/>
</dbReference>
<dbReference type="STRING" id="13706.A0A1X2H0U3"/>
<dbReference type="Pfam" id="PF04030">
    <property type="entry name" value="ALO"/>
    <property type="match status" value="1"/>
</dbReference>
<dbReference type="PIRSF" id="PIRSF000136">
    <property type="entry name" value="LGO_GLO"/>
    <property type="match status" value="1"/>
</dbReference>
<organism evidence="11 12">
    <name type="scientific">Syncephalastrum racemosum</name>
    <name type="common">Filamentous fungus</name>
    <dbReference type="NCBI Taxonomy" id="13706"/>
    <lineage>
        <taxon>Eukaryota</taxon>
        <taxon>Fungi</taxon>
        <taxon>Fungi incertae sedis</taxon>
        <taxon>Mucoromycota</taxon>
        <taxon>Mucoromycotina</taxon>
        <taxon>Mucoromycetes</taxon>
        <taxon>Mucorales</taxon>
        <taxon>Syncephalastraceae</taxon>
        <taxon>Syncephalastrum</taxon>
    </lineage>
</organism>
<comment type="cofactor">
    <cofactor evidence="1 9">
        <name>FAD</name>
        <dbReference type="ChEBI" id="CHEBI:57692"/>
    </cofactor>
</comment>
<dbReference type="GO" id="GO:0071949">
    <property type="term" value="F:FAD binding"/>
    <property type="evidence" value="ECO:0007669"/>
    <property type="project" value="UniProtKB-UniRule"/>
</dbReference>
<comment type="similarity">
    <text evidence="3 9">Belongs to the oxygen-dependent FAD-linked oxidoreductase family.</text>
</comment>
<dbReference type="OrthoDB" id="610608at2759"/>
<evidence type="ECO:0000256" key="1">
    <source>
        <dbReference type="ARBA" id="ARBA00001974"/>
    </source>
</evidence>
<keyword evidence="9" id="KW-0496">Mitochondrion</keyword>
<evidence type="ECO:0000256" key="9">
    <source>
        <dbReference type="RuleBase" id="RU367158"/>
    </source>
</evidence>
<comment type="caution">
    <text evidence="11">The sequence shown here is derived from an EMBL/GenBank/DDBJ whole genome shotgun (WGS) entry which is preliminary data.</text>
</comment>
<evidence type="ECO:0000256" key="3">
    <source>
        <dbReference type="ARBA" id="ARBA00005466"/>
    </source>
</evidence>
<feature type="domain" description="FAD-binding PCMH-type" evidence="10">
    <location>
        <begin position="30"/>
        <end position="200"/>
    </location>
</feature>
<dbReference type="NCBIfam" id="TIGR01678">
    <property type="entry name" value="FAD_lactone_ox"/>
    <property type="match status" value="1"/>
</dbReference>
<evidence type="ECO:0000313" key="12">
    <source>
        <dbReference type="Proteomes" id="UP000242180"/>
    </source>
</evidence>
<sequence>MVKLRKSALSAELQSIAEEDYLFRNWAKTFQCRCELLFRPKTEAQISEVVKLATKHGKTVRVFGSGHSPSDLAMTPDVMVNIDDLNQLLSVDKANHRVTVQAGMSLHKLHEVLAENGLAMRNLGSISDQSVAGIMSTATHGTGANFGCLSTMVLDCTLITADGSTLYVSAKENTDVFHAVRCGLGALGVIVRATLDVEPAYRLEAIQKPYRFSDVLADWHNVIYSSEHSRIWWMPHTNDCVVWRANRTEKPAQPPKERWWLDRGIGVHLYQFLLNVGRYRPAIIPSVTNFMFDTFFRKPVHVIDDSYKVFMFDVLFPQYVNEWAVDWDEAPKVLRELEQFINSSDLKVHYPVEIRFVEEDDIWLSPSYGRKTCYIGVIMYRPYGLPVSYKKYWQAYENIMRAHGGRPHWAKVNTSQLSLYLFVYVALFRRTDKRPNN</sequence>
<evidence type="ECO:0000256" key="8">
    <source>
        <dbReference type="ARBA" id="ARBA00033418"/>
    </source>
</evidence>
<dbReference type="UniPathway" id="UPA00771">
    <property type="reaction ID" value="UER00766"/>
</dbReference>
<proteinExistence type="inferred from homology"/>
<keyword evidence="6 9" id="KW-0274">FAD</keyword>
<comment type="pathway">
    <text evidence="2 9">Cofactor biosynthesis; D-erythroascorbate biosynthesis; dehydro-D-arabinono-1,4-lactone from D-arabinose: step 2/2.</text>
</comment>
<reference evidence="11 12" key="1">
    <citation type="submission" date="2016-07" db="EMBL/GenBank/DDBJ databases">
        <title>Pervasive Adenine N6-methylation of Active Genes in Fungi.</title>
        <authorList>
            <consortium name="DOE Joint Genome Institute"/>
            <person name="Mondo S.J."/>
            <person name="Dannebaum R.O."/>
            <person name="Kuo R.C."/>
            <person name="Labutti K."/>
            <person name="Haridas S."/>
            <person name="Kuo A."/>
            <person name="Salamov A."/>
            <person name="Ahrendt S.R."/>
            <person name="Lipzen A."/>
            <person name="Sullivan W."/>
            <person name="Andreopoulos W.B."/>
            <person name="Clum A."/>
            <person name="Lindquist E."/>
            <person name="Daum C."/>
            <person name="Ramamoorthy G.K."/>
            <person name="Gryganskyi A."/>
            <person name="Culley D."/>
            <person name="Magnuson J.K."/>
            <person name="James T.Y."/>
            <person name="O'Malley M.A."/>
            <person name="Stajich J.E."/>
            <person name="Spatafora J.W."/>
            <person name="Visel A."/>
            <person name="Grigoriev I.V."/>
        </authorList>
    </citation>
    <scope>NUCLEOTIDE SEQUENCE [LARGE SCALE GENOMIC DNA]</scope>
    <source>
        <strain evidence="11 12">NRRL 2496</strain>
    </source>
</reference>
<evidence type="ECO:0000313" key="11">
    <source>
        <dbReference type="EMBL" id="ORY89984.1"/>
    </source>
</evidence>
<dbReference type="InterPro" id="IPR010031">
    <property type="entry name" value="FAD_lactone_oxidase-like"/>
</dbReference>
<gene>
    <name evidence="11" type="ORF">BCR43DRAFT_448011</name>
</gene>
<keyword evidence="7 9" id="KW-0560">Oxidoreductase</keyword>
<dbReference type="EMBL" id="MCGN01000013">
    <property type="protein sequence ID" value="ORY89984.1"/>
    <property type="molecule type" value="Genomic_DNA"/>
</dbReference>
<evidence type="ECO:0000256" key="7">
    <source>
        <dbReference type="ARBA" id="ARBA00023002"/>
    </source>
</evidence>
<dbReference type="AlphaFoldDB" id="A0A1X2H0U3"/>
<keyword evidence="5 9" id="KW-0285">Flavoprotein</keyword>
<keyword evidence="12" id="KW-1185">Reference proteome</keyword>
<dbReference type="PROSITE" id="PS51387">
    <property type="entry name" value="FAD_PCMH"/>
    <property type="match status" value="1"/>
</dbReference>